<organism evidence="2 3">
    <name type="scientific">Gloeophyllum trabeum (strain ATCC 11539 / FP-39264 / Madison 617)</name>
    <name type="common">Brown rot fungus</name>
    <dbReference type="NCBI Taxonomy" id="670483"/>
    <lineage>
        <taxon>Eukaryota</taxon>
        <taxon>Fungi</taxon>
        <taxon>Dikarya</taxon>
        <taxon>Basidiomycota</taxon>
        <taxon>Agaricomycotina</taxon>
        <taxon>Agaricomycetes</taxon>
        <taxon>Gloeophyllales</taxon>
        <taxon>Gloeophyllaceae</taxon>
        <taxon>Gloeophyllum</taxon>
    </lineage>
</organism>
<reference evidence="2 3" key="1">
    <citation type="journal article" date="2012" name="Science">
        <title>The Paleozoic origin of enzymatic lignin decomposition reconstructed from 31 fungal genomes.</title>
        <authorList>
            <person name="Floudas D."/>
            <person name="Binder M."/>
            <person name="Riley R."/>
            <person name="Barry K."/>
            <person name="Blanchette R.A."/>
            <person name="Henrissat B."/>
            <person name="Martinez A.T."/>
            <person name="Otillar R."/>
            <person name="Spatafora J.W."/>
            <person name="Yadav J.S."/>
            <person name="Aerts A."/>
            <person name="Benoit I."/>
            <person name="Boyd A."/>
            <person name="Carlson A."/>
            <person name="Copeland A."/>
            <person name="Coutinho P.M."/>
            <person name="de Vries R.P."/>
            <person name="Ferreira P."/>
            <person name="Findley K."/>
            <person name="Foster B."/>
            <person name="Gaskell J."/>
            <person name="Glotzer D."/>
            <person name="Gorecki P."/>
            <person name="Heitman J."/>
            <person name="Hesse C."/>
            <person name="Hori C."/>
            <person name="Igarashi K."/>
            <person name="Jurgens J.A."/>
            <person name="Kallen N."/>
            <person name="Kersten P."/>
            <person name="Kohler A."/>
            <person name="Kuees U."/>
            <person name="Kumar T.K.A."/>
            <person name="Kuo A."/>
            <person name="LaButti K."/>
            <person name="Larrondo L.F."/>
            <person name="Lindquist E."/>
            <person name="Ling A."/>
            <person name="Lombard V."/>
            <person name="Lucas S."/>
            <person name="Lundell T."/>
            <person name="Martin R."/>
            <person name="McLaughlin D.J."/>
            <person name="Morgenstern I."/>
            <person name="Morin E."/>
            <person name="Murat C."/>
            <person name="Nagy L.G."/>
            <person name="Nolan M."/>
            <person name="Ohm R.A."/>
            <person name="Patyshakuliyeva A."/>
            <person name="Rokas A."/>
            <person name="Ruiz-Duenas F.J."/>
            <person name="Sabat G."/>
            <person name="Salamov A."/>
            <person name="Samejima M."/>
            <person name="Schmutz J."/>
            <person name="Slot J.C."/>
            <person name="St John F."/>
            <person name="Stenlid J."/>
            <person name="Sun H."/>
            <person name="Sun S."/>
            <person name="Syed K."/>
            <person name="Tsang A."/>
            <person name="Wiebenga A."/>
            <person name="Young D."/>
            <person name="Pisabarro A."/>
            <person name="Eastwood D.C."/>
            <person name="Martin F."/>
            <person name="Cullen D."/>
            <person name="Grigoriev I.V."/>
            <person name="Hibbett D.S."/>
        </authorList>
    </citation>
    <scope>NUCLEOTIDE SEQUENCE [LARGE SCALE GENOMIC DNA]</scope>
    <source>
        <strain evidence="2 3">ATCC 11539</strain>
    </source>
</reference>
<dbReference type="AlphaFoldDB" id="S7QB52"/>
<accession>S7QB52</accession>
<dbReference type="GeneID" id="19300696"/>
<proteinExistence type="predicted"/>
<dbReference type="KEGG" id="gtr:GLOTRDRAFT_120981"/>
<dbReference type="EMBL" id="KB469300">
    <property type="protein sequence ID" value="EPQ56542.1"/>
    <property type="molecule type" value="Genomic_DNA"/>
</dbReference>
<feature type="region of interest" description="Disordered" evidence="1">
    <location>
        <begin position="1"/>
        <end position="27"/>
    </location>
</feature>
<keyword evidence="3" id="KW-1185">Reference proteome</keyword>
<sequence>MAIKRPRSRDDSNHQQPSKKPTPPSRREYRCARCFCVLKREDSIQRHFRRKTPCEAPEGHDTMTYQDRIEFRYPPDSPSAESSAESHSEATLPSSNGEPSALPHSHLTSACSSASASCSTPADPSAAGPSTPSCSSVPARSSSSINQAAETTGGVGGNEGLSPSPLVGPNVASTFALDDGDLRNPSPGSEEGIQCHEVAPGEPSATFSRDECVAAQPREPHLDAACPDRRAAYIYQLAPALLDRALRRDVRYSEEAVEEQNILLWYLVGSWPYGGPPQEMTFDPRVPPPHVREWLNFFDFEAFERDGKRKEDQDRAPHSA</sequence>
<gene>
    <name evidence="2" type="ORF">GLOTRDRAFT_120981</name>
</gene>
<evidence type="ECO:0000256" key="1">
    <source>
        <dbReference type="SAM" id="MobiDB-lite"/>
    </source>
</evidence>
<feature type="compositionally biased region" description="Basic and acidic residues" evidence="1">
    <location>
        <begin position="57"/>
        <end position="73"/>
    </location>
</feature>
<dbReference type="RefSeq" id="XP_007865256.1">
    <property type="nucleotide sequence ID" value="XM_007867065.1"/>
</dbReference>
<evidence type="ECO:0000313" key="2">
    <source>
        <dbReference type="EMBL" id="EPQ56542.1"/>
    </source>
</evidence>
<feature type="region of interest" description="Disordered" evidence="1">
    <location>
        <begin position="46"/>
        <end position="192"/>
    </location>
</feature>
<feature type="compositionally biased region" description="Low complexity" evidence="1">
    <location>
        <begin position="108"/>
        <end position="144"/>
    </location>
</feature>
<name>S7QB52_GLOTA</name>
<evidence type="ECO:0000313" key="3">
    <source>
        <dbReference type="Proteomes" id="UP000030669"/>
    </source>
</evidence>
<protein>
    <submittedName>
        <fullName evidence="2">Uncharacterized protein</fullName>
    </submittedName>
</protein>
<dbReference type="Proteomes" id="UP000030669">
    <property type="component" value="Unassembled WGS sequence"/>
</dbReference>
<dbReference type="HOGENOM" id="CLU_868930_0_0_1"/>